<keyword evidence="2" id="KW-1185">Reference proteome</keyword>
<dbReference type="EMBL" id="CAJHJT010000012">
    <property type="protein sequence ID" value="CAD7000661.1"/>
    <property type="molecule type" value="Genomic_DNA"/>
</dbReference>
<protein>
    <submittedName>
        <fullName evidence="1">(Mediterranean fruit fly) hypothetical protein</fullName>
    </submittedName>
</protein>
<reference evidence="1" key="1">
    <citation type="submission" date="2020-11" db="EMBL/GenBank/DDBJ databases">
        <authorList>
            <person name="Whitehead M."/>
        </authorList>
    </citation>
    <scope>NUCLEOTIDE SEQUENCE</scope>
    <source>
        <strain evidence="1">EGII</strain>
    </source>
</reference>
<evidence type="ECO:0000313" key="2">
    <source>
        <dbReference type="Proteomes" id="UP000606786"/>
    </source>
</evidence>
<accession>A0A811UPK5</accession>
<name>A0A811UPK5_CERCA</name>
<gene>
    <name evidence="1" type="ORF">CCAP1982_LOCUS9135</name>
</gene>
<dbReference type="Proteomes" id="UP000606786">
    <property type="component" value="Unassembled WGS sequence"/>
</dbReference>
<proteinExistence type="predicted"/>
<dbReference type="AlphaFoldDB" id="A0A811UPK5"/>
<sequence>MRLPALPTPHHTTAAHHINTHQTVTAYMNPPPSLSLSISLSVWPLMLTCDVWVCARTIHTRTKSKSRSGDDTLWCFRGDYSTHVVNILLSTTTTEKELLTPVGWWGCAGLLRFIIATINLISRHLIAMNFK</sequence>
<organism evidence="1 2">
    <name type="scientific">Ceratitis capitata</name>
    <name type="common">Mediterranean fruit fly</name>
    <name type="synonym">Tephritis capitata</name>
    <dbReference type="NCBI Taxonomy" id="7213"/>
    <lineage>
        <taxon>Eukaryota</taxon>
        <taxon>Metazoa</taxon>
        <taxon>Ecdysozoa</taxon>
        <taxon>Arthropoda</taxon>
        <taxon>Hexapoda</taxon>
        <taxon>Insecta</taxon>
        <taxon>Pterygota</taxon>
        <taxon>Neoptera</taxon>
        <taxon>Endopterygota</taxon>
        <taxon>Diptera</taxon>
        <taxon>Brachycera</taxon>
        <taxon>Muscomorpha</taxon>
        <taxon>Tephritoidea</taxon>
        <taxon>Tephritidae</taxon>
        <taxon>Ceratitis</taxon>
        <taxon>Ceratitis</taxon>
    </lineage>
</organism>
<evidence type="ECO:0000313" key="1">
    <source>
        <dbReference type="EMBL" id="CAD7000661.1"/>
    </source>
</evidence>
<comment type="caution">
    <text evidence="1">The sequence shown here is derived from an EMBL/GenBank/DDBJ whole genome shotgun (WGS) entry which is preliminary data.</text>
</comment>